<sequence>MHFEETTLSNGLRVITTPMPSMESATVQIAVDAGSRDEKKETNGLAHFLEHMVFKGTKKYPSAQAISLAVDSIGAEINANTGKERTAFHIKAWERHLSLAFDILSGFAKEPILDPEEIKRESGVIVQEIAMYEDLPMQKAPCVFEELLYEPSSLGWDIVGKKETVEGTRQEDFKEFMDRFYRAENMVLSIAGKFDKDKILKMAQDYFGDIKSGGKASKVNPTDKKPEDNESKNPEIKLSHKKTEQTHMVVGVRAYPLAHVNRYKSAVLASILGGGMSSRLFVEIRERRGLAYYVRGEVGDYTDKGYFGTRAGIKNGSAEEAIKVILEEYNKVAKLGEIKAEELSKAKEYIKGRMALGLEDTHAVADFHGDQELFEGKLRTLDDIIKEVDKVTLEDIQGLAEELFVNSRLNLAIVGPDEDKEKFQQLLKL</sequence>
<evidence type="ECO:0000256" key="1">
    <source>
        <dbReference type="ARBA" id="ARBA00007261"/>
    </source>
</evidence>
<evidence type="ECO:0000313" key="6">
    <source>
        <dbReference type="EMBL" id="OGY12793.1"/>
    </source>
</evidence>
<dbReference type="PANTHER" id="PTHR11851">
    <property type="entry name" value="METALLOPROTEASE"/>
    <property type="match status" value="1"/>
</dbReference>
<dbReference type="GO" id="GO:0006508">
    <property type="term" value="P:proteolysis"/>
    <property type="evidence" value="ECO:0007669"/>
    <property type="project" value="InterPro"/>
</dbReference>
<dbReference type="GO" id="GO:0046872">
    <property type="term" value="F:metal ion binding"/>
    <property type="evidence" value="ECO:0007669"/>
    <property type="project" value="InterPro"/>
</dbReference>
<dbReference type="InterPro" id="IPR011765">
    <property type="entry name" value="Pept_M16_N"/>
</dbReference>
<comment type="similarity">
    <text evidence="1 2">Belongs to the peptidase M16 family.</text>
</comment>
<dbReference type="AlphaFoldDB" id="A0A1G1VBI2"/>
<dbReference type="Pfam" id="PF00675">
    <property type="entry name" value="Peptidase_M16"/>
    <property type="match status" value="1"/>
</dbReference>
<evidence type="ECO:0000259" key="4">
    <source>
        <dbReference type="Pfam" id="PF00675"/>
    </source>
</evidence>
<evidence type="ECO:0000259" key="5">
    <source>
        <dbReference type="Pfam" id="PF05193"/>
    </source>
</evidence>
<evidence type="ECO:0000313" key="7">
    <source>
        <dbReference type="Proteomes" id="UP000178659"/>
    </source>
</evidence>
<feature type="region of interest" description="Disordered" evidence="3">
    <location>
        <begin position="214"/>
        <end position="240"/>
    </location>
</feature>
<protein>
    <recommendedName>
        <fullName evidence="8">Peptidase M16</fullName>
    </recommendedName>
</protein>
<feature type="compositionally biased region" description="Basic and acidic residues" evidence="3">
    <location>
        <begin position="221"/>
        <end position="240"/>
    </location>
</feature>
<reference evidence="6 7" key="1">
    <citation type="journal article" date="2016" name="Nat. Commun.">
        <title>Thousands of microbial genomes shed light on interconnected biogeochemical processes in an aquifer system.</title>
        <authorList>
            <person name="Anantharaman K."/>
            <person name="Brown C.T."/>
            <person name="Hug L.A."/>
            <person name="Sharon I."/>
            <person name="Castelle C.J."/>
            <person name="Probst A.J."/>
            <person name="Thomas B.C."/>
            <person name="Singh A."/>
            <person name="Wilkins M.J."/>
            <person name="Karaoz U."/>
            <person name="Brodie E.L."/>
            <person name="Williams K.H."/>
            <person name="Hubbard S.S."/>
            <person name="Banfield J.F."/>
        </authorList>
    </citation>
    <scope>NUCLEOTIDE SEQUENCE [LARGE SCALE GENOMIC DNA]</scope>
</reference>
<dbReference type="InterPro" id="IPR011249">
    <property type="entry name" value="Metalloenz_LuxS/M16"/>
</dbReference>
<dbReference type="Proteomes" id="UP000178659">
    <property type="component" value="Unassembled WGS sequence"/>
</dbReference>
<accession>A0A1G1VBI2</accession>
<dbReference type="InterPro" id="IPR007863">
    <property type="entry name" value="Peptidase_M16_C"/>
</dbReference>
<dbReference type="PROSITE" id="PS00143">
    <property type="entry name" value="INSULINASE"/>
    <property type="match status" value="1"/>
</dbReference>
<dbReference type="GO" id="GO:0004222">
    <property type="term" value="F:metalloendopeptidase activity"/>
    <property type="evidence" value="ECO:0007669"/>
    <property type="project" value="InterPro"/>
</dbReference>
<dbReference type="Gene3D" id="3.30.830.10">
    <property type="entry name" value="Metalloenzyme, LuxS/M16 peptidase-like"/>
    <property type="match status" value="2"/>
</dbReference>
<feature type="domain" description="Peptidase M16 C-terminal" evidence="5">
    <location>
        <begin position="171"/>
        <end position="348"/>
    </location>
</feature>
<organism evidence="6 7">
    <name type="scientific">Candidatus Blackburnbacteria bacterium RIFCSPLOWO2_01_FULL_40_20</name>
    <dbReference type="NCBI Taxonomy" id="1797519"/>
    <lineage>
        <taxon>Bacteria</taxon>
        <taxon>Candidatus Blackburniibacteriota</taxon>
    </lineage>
</organism>
<evidence type="ECO:0008006" key="8">
    <source>
        <dbReference type="Google" id="ProtNLM"/>
    </source>
</evidence>
<dbReference type="Pfam" id="PF05193">
    <property type="entry name" value="Peptidase_M16_C"/>
    <property type="match status" value="1"/>
</dbReference>
<comment type="caution">
    <text evidence="6">The sequence shown here is derived from an EMBL/GenBank/DDBJ whole genome shotgun (WGS) entry which is preliminary data.</text>
</comment>
<proteinExistence type="inferred from homology"/>
<feature type="domain" description="Peptidase M16 N-terminal" evidence="4">
    <location>
        <begin position="13"/>
        <end position="138"/>
    </location>
</feature>
<dbReference type="InterPro" id="IPR001431">
    <property type="entry name" value="Pept_M16_Zn_BS"/>
</dbReference>
<evidence type="ECO:0000256" key="2">
    <source>
        <dbReference type="RuleBase" id="RU004447"/>
    </source>
</evidence>
<dbReference type="EMBL" id="MHCC01000024">
    <property type="protein sequence ID" value="OGY12793.1"/>
    <property type="molecule type" value="Genomic_DNA"/>
</dbReference>
<dbReference type="InterPro" id="IPR050361">
    <property type="entry name" value="MPP/UQCRC_Complex"/>
</dbReference>
<evidence type="ECO:0000256" key="3">
    <source>
        <dbReference type="SAM" id="MobiDB-lite"/>
    </source>
</evidence>
<gene>
    <name evidence="6" type="ORF">A3A77_02865</name>
</gene>
<dbReference type="PANTHER" id="PTHR11851:SF49">
    <property type="entry name" value="MITOCHONDRIAL-PROCESSING PEPTIDASE SUBUNIT ALPHA"/>
    <property type="match status" value="1"/>
</dbReference>
<name>A0A1G1VBI2_9BACT</name>
<dbReference type="SUPFAM" id="SSF63411">
    <property type="entry name" value="LuxS/MPP-like metallohydrolase"/>
    <property type="match status" value="2"/>
</dbReference>